<feature type="compositionally biased region" description="Low complexity" evidence="3">
    <location>
        <begin position="549"/>
        <end position="558"/>
    </location>
</feature>
<dbReference type="PANTHER" id="PTHR23236">
    <property type="entry name" value="EUKARYOTIC TRANSLATION INITIATION FACTOR 4B/4H"/>
    <property type="match status" value="1"/>
</dbReference>
<dbReference type="Gene3D" id="3.30.70.330">
    <property type="match status" value="1"/>
</dbReference>
<feature type="compositionally biased region" description="Basic and acidic residues" evidence="3">
    <location>
        <begin position="380"/>
        <end position="392"/>
    </location>
</feature>
<evidence type="ECO:0000256" key="2">
    <source>
        <dbReference type="PROSITE-ProRule" id="PRU00176"/>
    </source>
</evidence>
<reference evidence="5" key="1">
    <citation type="submission" date="2021-02" db="EMBL/GenBank/DDBJ databases">
        <authorList>
            <person name="Nowell W R."/>
        </authorList>
    </citation>
    <scope>NUCLEOTIDE SEQUENCE</scope>
</reference>
<dbReference type="SMART" id="SM00360">
    <property type="entry name" value="RRM"/>
    <property type="match status" value="1"/>
</dbReference>
<dbReference type="EMBL" id="CAJNOQ010012453">
    <property type="protein sequence ID" value="CAF1300394.1"/>
    <property type="molecule type" value="Genomic_DNA"/>
</dbReference>
<feature type="compositionally biased region" description="Basic and acidic residues" evidence="3">
    <location>
        <begin position="507"/>
        <end position="518"/>
    </location>
</feature>
<feature type="compositionally biased region" description="Basic and acidic residues" evidence="3">
    <location>
        <begin position="168"/>
        <end position="178"/>
    </location>
</feature>
<gene>
    <name evidence="5" type="ORF">GPM918_LOCUS28488</name>
    <name evidence="6" type="ORF">SRO942_LOCUS28991</name>
</gene>
<feature type="compositionally biased region" description="Low complexity" evidence="3">
    <location>
        <begin position="296"/>
        <end position="326"/>
    </location>
</feature>
<feature type="compositionally biased region" description="Basic and acidic residues" evidence="3">
    <location>
        <begin position="187"/>
        <end position="207"/>
    </location>
</feature>
<organism evidence="5 7">
    <name type="scientific">Didymodactylos carnosus</name>
    <dbReference type="NCBI Taxonomy" id="1234261"/>
    <lineage>
        <taxon>Eukaryota</taxon>
        <taxon>Metazoa</taxon>
        <taxon>Spiralia</taxon>
        <taxon>Gnathifera</taxon>
        <taxon>Rotifera</taxon>
        <taxon>Eurotatoria</taxon>
        <taxon>Bdelloidea</taxon>
        <taxon>Philodinida</taxon>
        <taxon>Philodinidae</taxon>
        <taxon>Didymodactylos</taxon>
    </lineage>
</organism>
<feature type="compositionally biased region" description="Acidic residues" evidence="3">
    <location>
        <begin position="659"/>
        <end position="676"/>
    </location>
</feature>
<dbReference type="InterPro" id="IPR000504">
    <property type="entry name" value="RRM_dom"/>
</dbReference>
<evidence type="ECO:0000256" key="1">
    <source>
        <dbReference type="ARBA" id="ARBA00022884"/>
    </source>
</evidence>
<sequence>MATSKKKEKKKQPVPLNVFLANNAENNSVPKLVTVKKETWSDIVDQGEADVEIVDISRLPTAPRGSTEVDLSEVPKDPPFTVHVGNLSFEIGDDSLKKIFGDLQPKSARVIKEGNRSRGSGFVEFETRDALIEALKRNDKEYFSRKIRVSLSEKNDQADGRGGFPRGGNREERPENTKMNETWQRATRTEEPRNDDRNRDDDRRPQERSSGGWGRDDNRQRDNHGDRHGYSSYQRKDNDRRDDRRDDRPPLDRPKYAGRHSDSRVLVDRRPSGDDPEREIPKERPKLNLQPRTKPLQESENLSASASSINASGLNTTNATDDTNLTSSPGDIVQEHESEESRQEEQESAAEHVNTNEQHQTSSASRGASIFGAAKPVDTTAKELEIERKLKETQLTSAAERDPDETKIRPRYRGNQSLHSDDYRDRHGGTDNKYLNQFFLYSQKSRGDYDRQSQREWSGGRQYENNNRRQTSDYDRNRDGGDRERTNNQREDRDRDQPSHGGGNYSSREDRGSDRGGDRSSYNNRSQYNNNDRNQYRDNNNRNDRDRGYNNNERNNYSRNDDRRKEGGAEDRNWNVARQAGPSRETYGNETSARYSDEHSRHPQSSSGELSRNRGASNNNSSAGGSDSSGHPRFSKPRQMTAADAETNRLQLSNKFGLLDEDADAAPISDEDDDNDTNEHQRNVLSMTH</sequence>
<evidence type="ECO:0000313" key="5">
    <source>
        <dbReference type="EMBL" id="CAF1300394.1"/>
    </source>
</evidence>
<evidence type="ECO:0000256" key="3">
    <source>
        <dbReference type="SAM" id="MobiDB-lite"/>
    </source>
</evidence>
<dbReference type="Pfam" id="PF00076">
    <property type="entry name" value="RRM_1"/>
    <property type="match status" value="1"/>
</dbReference>
<feature type="compositionally biased region" description="Basic and acidic residues" evidence="3">
    <location>
        <begin position="534"/>
        <end position="548"/>
    </location>
</feature>
<feature type="compositionally biased region" description="Basic and acidic residues" evidence="3">
    <location>
        <begin position="399"/>
        <end position="408"/>
    </location>
</feature>
<dbReference type="Proteomes" id="UP000663829">
    <property type="component" value="Unassembled WGS sequence"/>
</dbReference>
<feature type="compositionally biased region" description="Basic and acidic residues" evidence="3">
    <location>
        <begin position="333"/>
        <end position="345"/>
    </location>
</feature>
<dbReference type="AlphaFoldDB" id="A0A815DE16"/>
<dbReference type="OrthoDB" id="1748655at2759"/>
<keyword evidence="1 2" id="KW-0694">RNA-binding</keyword>
<keyword evidence="7" id="KW-1185">Reference proteome</keyword>
<feature type="compositionally biased region" description="Low complexity" evidence="3">
    <location>
        <begin position="519"/>
        <end position="533"/>
    </location>
</feature>
<accession>A0A815DE16</accession>
<feature type="compositionally biased region" description="Basic and acidic residues" evidence="3">
    <location>
        <begin position="466"/>
        <end position="498"/>
    </location>
</feature>
<dbReference type="PROSITE" id="PS50102">
    <property type="entry name" value="RRM"/>
    <property type="match status" value="1"/>
</dbReference>
<dbReference type="InterPro" id="IPR035979">
    <property type="entry name" value="RBD_domain_sf"/>
</dbReference>
<dbReference type="Proteomes" id="UP000681722">
    <property type="component" value="Unassembled WGS sequence"/>
</dbReference>
<protein>
    <recommendedName>
        <fullName evidence="4">RRM domain-containing protein</fullName>
    </recommendedName>
</protein>
<comment type="caution">
    <text evidence="5">The sequence shown here is derived from an EMBL/GenBank/DDBJ whole genome shotgun (WGS) entry which is preliminary data.</text>
</comment>
<evidence type="ECO:0000313" key="7">
    <source>
        <dbReference type="Proteomes" id="UP000663829"/>
    </source>
</evidence>
<feature type="compositionally biased region" description="Low complexity" evidence="3">
    <location>
        <begin position="613"/>
        <end position="629"/>
    </location>
</feature>
<dbReference type="PANTHER" id="PTHR23236:SF11">
    <property type="entry name" value="EUKARYOTIC TRANSLATION INITIATION FACTOR 4H"/>
    <property type="match status" value="1"/>
</dbReference>
<feature type="compositionally biased region" description="Basic and acidic residues" evidence="3">
    <location>
        <begin position="419"/>
        <end position="430"/>
    </location>
</feature>
<feature type="compositionally biased region" description="Basic and acidic residues" evidence="3">
    <location>
        <begin position="214"/>
        <end position="286"/>
    </location>
</feature>
<name>A0A815DE16_9BILA</name>
<feature type="compositionally biased region" description="Polar residues" evidence="3">
    <location>
        <begin position="353"/>
        <end position="366"/>
    </location>
</feature>
<feature type="compositionally biased region" description="Basic and acidic residues" evidence="3">
    <location>
        <begin position="445"/>
        <end position="454"/>
    </location>
</feature>
<feature type="domain" description="RRM" evidence="4">
    <location>
        <begin position="80"/>
        <end position="154"/>
    </location>
</feature>
<evidence type="ECO:0000259" key="4">
    <source>
        <dbReference type="PROSITE" id="PS50102"/>
    </source>
</evidence>
<feature type="region of interest" description="Disordered" evidence="3">
    <location>
        <begin position="148"/>
        <end position="432"/>
    </location>
</feature>
<dbReference type="InterPro" id="IPR012677">
    <property type="entry name" value="Nucleotide-bd_a/b_plait_sf"/>
</dbReference>
<evidence type="ECO:0000313" key="6">
    <source>
        <dbReference type="EMBL" id="CAF4123173.1"/>
    </source>
</evidence>
<feature type="compositionally biased region" description="Basic and acidic residues" evidence="3">
    <location>
        <begin position="559"/>
        <end position="573"/>
    </location>
</feature>
<proteinExistence type="predicted"/>
<dbReference type="SUPFAM" id="SSF54928">
    <property type="entry name" value="RNA-binding domain, RBD"/>
    <property type="match status" value="1"/>
</dbReference>
<feature type="region of interest" description="Disordered" evidence="3">
    <location>
        <begin position="445"/>
        <end position="689"/>
    </location>
</feature>
<dbReference type="GO" id="GO:0003723">
    <property type="term" value="F:RNA binding"/>
    <property type="evidence" value="ECO:0007669"/>
    <property type="project" value="UniProtKB-UniRule"/>
</dbReference>
<dbReference type="EMBL" id="CAJOBC010037126">
    <property type="protein sequence ID" value="CAF4123173.1"/>
    <property type="molecule type" value="Genomic_DNA"/>
</dbReference>